<keyword evidence="3" id="KW-1185">Reference proteome</keyword>
<dbReference type="EMBL" id="VIWY01000003">
    <property type="protein sequence ID" value="TWG21254.1"/>
    <property type="molecule type" value="Genomic_DNA"/>
</dbReference>
<dbReference type="AlphaFoldDB" id="A0A561WBM2"/>
<dbReference type="NCBIfam" id="NF002938">
    <property type="entry name" value="PRK03592.1"/>
    <property type="match status" value="1"/>
</dbReference>
<protein>
    <submittedName>
        <fullName evidence="2">Haloalkane dehalogenase</fullName>
    </submittedName>
</protein>
<dbReference type="PANTHER" id="PTHR43798">
    <property type="entry name" value="MONOACYLGLYCEROL LIPASE"/>
    <property type="match status" value="1"/>
</dbReference>
<gene>
    <name evidence="2" type="ORF">FHX34_103792</name>
</gene>
<evidence type="ECO:0000259" key="1">
    <source>
        <dbReference type="Pfam" id="PF00561"/>
    </source>
</evidence>
<dbReference type="PANTHER" id="PTHR43798:SF24">
    <property type="entry name" value="CIS-3-ALKYL-4-ALKYLOXETAN-2-ONE DECARBOXYLASE"/>
    <property type="match status" value="1"/>
</dbReference>
<dbReference type="OrthoDB" id="5431692at2"/>
<dbReference type="Gene3D" id="3.40.50.1820">
    <property type="entry name" value="alpha/beta hydrolase"/>
    <property type="match status" value="1"/>
</dbReference>
<dbReference type="InterPro" id="IPR029058">
    <property type="entry name" value="AB_hydrolase_fold"/>
</dbReference>
<accession>A0A561WBM2</accession>
<dbReference type="InterPro" id="IPR050266">
    <property type="entry name" value="AB_hydrolase_sf"/>
</dbReference>
<organism evidence="2 3">
    <name type="scientific">Actinoplanes teichomyceticus</name>
    <dbReference type="NCBI Taxonomy" id="1867"/>
    <lineage>
        <taxon>Bacteria</taxon>
        <taxon>Bacillati</taxon>
        <taxon>Actinomycetota</taxon>
        <taxon>Actinomycetes</taxon>
        <taxon>Micromonosporales</taxon>
        <taxon>Micromonosporaceae</taxon>
        <taxon>Actinoplanes</taxon>
    </lineage>
</organism>
<dbReference type="InterPro" id="IPR000639">
    <property type="entry name" value="Epox_hydrolase-like"/>
</dbReference>
<dbReference type="Pfam" id="PF00561">
    <property type="entry name" value="Abhydrolase_1"/>
    <property type="match status" value="1"/>
</dbReference>
<dbReference type="GO" id="GO:0016020">
    <property type="term" value="C:membrane"/>
    <property type="evidence" value="ECO:0007669"/>
    <property type="project" value="TreeGrafter"/>
</dbReference>
<reference evidence="2 3" key="1">
    <citation type="submission" date="2019-06" db="EMBL/GenBank/DDBJ databases">
        <title>Sequencing the genomes of 1000 actinobacteria strains.</title>
        <authorList>
            <person name="Klenk H.-P."/>
        </authorList>
    </citation>
    <scope>NUCLEOTIDE SEQUENCE [LARGE SCALE GENOMIC DNA]</scope>
    <source>
        <strain evidence="2 3">DSM 43866</strain>
    </source>
</reference>
<dbReference type="RefSeq" id="WP_122979902.1">
    <property type="nucleotide sequence ID" value="NZ_BOMX01000160.1"/>
</dbReference>
<dbReference type="SUPFAM" id="SSF53474">
    <property type="entry name" value="alpha/beta-Hydrolases"/>
    <property type="match status" value="1"/>
</dbReference>
<name>A0A561WBM2_ACTTI</name>
<dbReference type="Proteomes" id="UP000320239">
    <property type="component" value="Unassembled WGS sequence"/>
</dbReference>
<dbReference type="GO" id="GO:0003824">
    <property type="term" value="F:catalytic activity"/>
    <property type="evidence" value="ECO:0007669"/>
    <property type="project" value="InterPro"/>
</dbReference>
<sequence length="295" mass="32606">MTYSAAATIPATDPHPRRRLPIEGSHIEFVDTGAGDPIVFLHGNPTSSYLWRNVIPAVADLGRCLAPDLIGMGRSGPAPDGGYRFADHVRYLDAWFDAVTAGRPVTLVLHDWGSALGFHWAARHPQRVRRIAYLEALVQPRLWSDFEPGRDTLFRAMRSADGERLVLGENYFVEQVLPRSVLRTLTDAEMQRYREPFGDPGSRLPTLTLARELPIEGEPADVTAAVAAYGAWLATSTVPKLLIRVRPGALLTGRALRFARTFPAQRETSVAGIHYPQEDSPHEIGAALRAFLLDR</sequence>
<feature type="domain" description="AB hydrolase-1" evidence="1">
    <location>
        <begin position="37"/>
        <end position="147"/>
    </location>
</feature>
<evidence type="ECO:0000313" key="3">
    <source>
        <dbReference type="Proteomes" id="UP000320239"/>
    </source>
</evidence>
<comment type="caution">
    <text evidence="2">The sequence shown here is derived from an EMBL/GenBank/DDBJ whole genome shotgun (WGS) entry which is preliminary data.</text>
</comment>
<dbReference type="InterPro" id="IPR000073">
    <property type="entry name" value="AB_hydrolase_1"/>
</dbReference>
<dbReference type="PRINTS" id="PR00412">
    <property type="entry name" value="EPOXHYDRLASE"/>
</dbReference>
<proteinExistence type="predicted"/>
<evidence type="ECO:0000313" key="2">
    <source>
        <dbReference type="EMBL" id="TWG21254.1"/>
    </source>
</evidence>